<dbReference type="GO" id="GO:0003964">
    <property type="term" value="F:RNA-directed DNA polymerase activity"/>
    <property type="evidence" value="ECO:0007669"/>
    <property type="project" value="UniProtKB-KW"/>
</dbReference>
<proteinExistence type="predicted"/>
<gene>
    <name evidence="2" type="ORF">Tco_0925995</name>
</gene>
<keyword evidence="2" id="KW-0695">RNA-directed DNA polymerase</keyword>
<feature type="domain" description="Retrotransposon gag" evidence="1">
    <location>
        <begin position="44"/>
        <end position="134"/>
    </location>
</feature>
<dbReference type="PANTHER" id="PTHR33223">
    <property type="entry name" value="CCHC-TYPE DOMAIN-CONTAINING PROTEIN"/>
    <property type="match status" value="1"/>
</dbReference>
<keyword evidence="2" id="KW-0808">Transferase</keyword>
<keyword evidence="2" id="KW-0548">Nucleotidyltransferase</keyword>
<keyword evidence="3" id="KW-1185">Reference proteome</keyword>
<evidence type="ECO:0000313" key="3">
    <source>
        <dbReference type="Proteomes" id="UP001151760"/>
    </source>
</evidence>
<dbReference type="Gene3D" id="2.40.70.10">
    <property type="entry name" value="Acid Proteases"/>
    <property type="match status" value="1"/>
</dbReference>
<protein>
    <submittedName>
        <fullName evidence="2">Reverse transcriptase domain-containing protein</fullName>
    </submittedName>
</protein>
<dbReference type="Proteomes" id="UP001151760">
    <property type="component" value="Unassembled WGS sequence"/>
</dbReference>
<dbReference type="PANTHER" id="PTHR33223:SF6">
    <property type="entry name" value="CCHC-TYPE DOMAIN-CONTAINING PROTEIN"/>
    <property type="match status" value="1"/>
</dbReference>
<comment type="caution">
    <text evidence="2">The sequence shown here is derived from an EMBL/GenBank/DDBJ whole genome shotgun (WGS) entry which is preliminary data.</text>
</comment>
<accession>A0ABQ5D8H6</accession>
<reference evidence="2" key="1">
    <citation type="journal article" date="2022" name="Int. J. Mol. Sci.">
        <title>Draft Genome of Tanacetum Coccineum: Genomic Comparison of Closely Related Tanacetum-Family Plants.</title>
        <authorList>
            <person name="Yamashiro T."/>
            <person name="Shiraishi A."/>
            <person name="Nakayama K."/>
            <person name="Satake H."/>
        </authorList>
    </citation>
    <scope>NUCLEOTIDE SEQUENCE</scope>
</reference>
<name>A0ABQ5D8H6_9ASTR</name>
<dbReference type="InterPro" id="IPR021109">
    <property type="entry name" value="Peptidase_aspartic_dom_sf"/>
</dbReference>
<dbReference type="EMBL" id="BQNB010015061">
    <property type="protein sequence ID" value="GJT35576.1"/>
    <property type="molecule type" value="Genomic_DNA"/>
</dbReference>
<organism evidence="2 3">
    <name type="scientific">Tanacetum coccineum</name>
    <dbReference type="NCBI Taxonomy" id="301880"/>
    <lineage>
        <taxon>Eukaryota</taxon>
        <taxon>Viridiplantae</taxon>
        <taxon>Streptophyta</taxon>
        <taxon>Embryophyta</taxon>
        <taxon>Tracheophyta</taxon>
        <taxon>Spermatophyta</taxon>
        <taxon>Magnoliopsida</taxon>
        <taxon>eudicotyledons</taxon>
        <taxon>Gunneridae</taxon>
        <taxon>Pentapetalae</taxon>
        <taxon>asterids</taxon>
        <taxon>campanulids</taxon>
        <taxon>Asterales</taxon>
        <taxon>Asteraceae</taxon>
        <taxon>Asteroideae</taxon>
        <taxon>Anthemideae</taxon>
        <taxon>Anthemidinae</taxon>
        <taxon>Tanacetum</taxon>
    </lineage>
</organism>
<reference evidence="2" key="2">
    <citation type="submission" date="2022-01" db="EMBL/GenBank/DDBJ databases">
        <authorList>
            <person name="Yamashiro T."/>
            <person name="Shiraishi A."/>
            <person name="Satake H."/>
            <person name="Nakayama K."/>
        </authorList>
    </citation>
    <scope>NUCLEOTIDE SEQUENCE</scope>
</reference>
<dbReference type="InterPro" id="IPR005162">
    <property type="entry name" value="Retrotrans_gag_dom"/>
</dbReference>
<sequence>MDDEPMWDDDRVVAPTPGSAITIPETANEFSIKDTENEAVRLMMFPLSLTREAKTWLGELNEGTIETWDELRTAFISRFFSPALFDRLVGEIRAFSQYENESLTDAWLRIKEMLRNCHGNSNSDPDKIMARMDAMTIKMDAQYNELQSRAKQPTPDLDDDDIHMYREEEAKFMQTFPKNMLVEVGKFTFLIDFIILEMEEDSKVPLILGRPFLHTTTAVIRVKQKQLNLGVGTERMIFNIDSVIKHSYSNDETYFSIDVINEILEEDFDALLDEGSKILHSIKGTILEGEIFFEFDKFIAMALNENYDSESDEEEPKFEKITINTDYKIKTSLEEPPTDLEHKPLPDNLEYVFLEEPSFLPIIISSQLSAQNKSKLVSVLKKHKEAFAWKTTYISGICPSF</sequence>
<dbReference type="Pfam" id="PF03732">
    <property type="entry name" value="Retrotrans_gag"/>
    <property type="match status" value="1"/>
</dbReference>
<evidence type="ECO:0000259" key="1">
    <source>
        <dbReference type="Pfam" id="PF03732"/>
    </source>
</evidence>
<evidence type="ECO:0000313" key="2">
    <source>
        <dbReference type="EMBL" id="GJT35576.1"/>
    </source>
</evidence>